<organism evidence="1 2">
    <name type="scientific">Dichomitus squalens</name>
    <dbReference type="NCBI Taxonomy" id="114155"/>
    <lineage>
        <taxon>Eukaryota</taxon>
        <taxon>Fungi</taxon>
        <taxon>Dikarya</taxon>
        <taxon>Basidiomycota</taxon>
        <taxon>Agaricomycotina</taxon>
        <taxon>Agaricomycetes</taxon>
        <taxon>Polyporales</taxon>
        <taxon>Polyporaceae</taxon>
        <taxon>Dichomitus</taxon>
    </lineage>
</organism>
<feature type="non-terminal residue" evidence="1">
    <location>
        <position position="104"/>
    </location>
</feature>
<proteinExistence type="predicted"/>
<keyword evidence="2" id="KW-1185">Reference proteome</keyword>
<protein>
    <submittedName>
        <fullName evidence="1">Uncharacterized protein</fullName>
    </submittedName>
</protein>
<evidence type="ECO:0000313" key="2">
    <source>
        <dbReference type="Proteomes" id="UP000292082"/>
    </source>
</evidence>
<dbReference type="STRING" id="114155.A0A4Q9PQG6"/>
<evidence type="ECO:0000313" key="1">
    <source>
        <dbReference type="EMBL" id="TBU56599.1"/>
    </source>
</evidence>
<reference evidence="1 2" key="1">
    <citation type="submission" date="2019-01" db="EMBL/GenBank/DDBJ databases">
        <title>Draft genome sequences of three monokaryotic isolates of the white-rot basidiomycete fungus Dichomitus squalens.</title>
        <authorList>
            <consortium name="DOE Joint Genome Institute"/>
            <person name="Lopez S.C."/>
            <person name="Andreopoulos B."/>
            <person name="Pangilinan J."/>
            <person name="Lipzen A."/>
            <person name="Riley R."/>
            <person name="Ahrendt S."/>
            <person name="Ng V."/>
            <person name="Barry K."/>
            <person name="Daum C."/>
            <person name="Grigoriev I.V."/>
            <person name="Hilden K.S."/>
            <person name="Makela M.R."/>
            <person name="de Vries R.P."/>
        </authorList>
    </citation>
    <scope>NUCLEOTIDE SEQUENCE [LARGE SCALE GENOMIC DNA]</scope>
    <source>
        <strain evidence="1 2">CBS 464.89</strain>
    </source>
</reference>
<dbReference type="EMBL" id="ML145149">
    <property type="protein sequence ID" value="TBU56599.1"/>
    <property type="molecule type" value="Genomic_DNA"/>
</dbReference>
<name>A0A4Q9PQG6_9APHY</name>
<sequence>MGICQQILPILDQVSQATGLDLAVISVTVLSQQGSHGLDNDLAVKVEDDVPNVFSQFTLNEHGYLHWISNSLTMSLNQQLKEAMTSPLHRVLLMEEDLLAPGRS</sequence>
<dbReference type="Proteomes" id="UP000292082">
    <property type="component" value="Unassembled WGS sequence"/>
</dbReference>
<gene>
    <name evidence="1" type="ORF">BD310DRAFT_763783</name>
</gene>
<accession>A0A4Q9PQG6</accession>
<dbReference type="AlphaFoldDB" id="A0A4Q9PQG6"/>